<proteinExistence type="predicted"/>
<dbReference type="Proteomes" id="UP000823674">
    <property type="component" value="Chromosome A09"/>
</dbReference>
<reference evidence="2 3" key="1">
    <citation type="submission" date="2021-03" db="EMBL/GenBank/DDBJ databases">
        <authorList>
            <person name="King G.J."/>
            <person name="Bancroft I."/>
            <person name="Baten A."/>
            <person name="Bloomfield J."/>
            <person name="Borpatragohain P."/>
            <person name="He Z."/>
            <person name="Irish N."/>
            <person name="Irwin J."/>
            <person name="Liu K."/>
            <person name="Mauleon R.P."/>
            <person name="Moore J."/>
            <person name="Morris R."/>
            <person name="Ostergaard L."/>
            <person name="Wang B."/>
            <person name="Wells R."/>
        </authorList>
    </citation>
    <scope>NUCLEOTIDE SEQUENCE [LARGE SCALE GENOMIC DNA]</scope>
    <source>
        <strain evidence="2">R-o-18</strain>
        <tissue evidence="2">Leaf</tissue>
    </source>
</reference>
<feature type="non-terminal residue" evidence="2">
    <location>
        <position position="398"/>
    </location>
</feature>
<feature type="compositionally biased region" description="Polar residues" evidence="1">
    <location>
        <begin position="145"/>
        <end position="157"/>
    </location>
</feature>
<evidence type="ECO:0000256" key="1">
    <source>
        <dbReference type="SAM" id="MobiDB-lite"/>
    </source>
</evidence>
<evidence type="ECO:0000313" key="2">
    <source>
        <dbReference type="EMBL" id="KAG5385089.1"/>
    </source>
</evidence>
<organism evidence="2 3">
    <name type="scientific">Brassica rapa subsp. trilocularis</name>
    <dbReference type="NCBI Taxonomy" id="1813537"/>
    <lineage>
        <taxon>Eukaryota</taxon>
        <taxon>Viridiplantae</taxon>
        <taxon>Streptophyta</taxon>
        <taxon>Embryophyta</taxon>
        <taxon>Tracheophyta</taxon>
        <taxon>Spermatophyta</taxon>
        <taxon>Magnoliopsida</taxon>
        <taxon>eudicotyledons</taxon>
        <taxon>Gunneridae</taxon>
        <taxon>Pentapetalae</taxon>
        <taxon>rosids</taxon>
        <taxon>malvids</taxon>
        <taxon>Brassicales</taxon>
        <taxon>Brassicaceae</taxon>
        <taxon>Brassiceae</taxon>
        <taxon>Brassica</taxon>
    </lineage>
</organism>
<feature type="region of interest" description="Disordered" evidence="1">
    <location>
        <begin position="111"/>
        <end position="305"/>
    </location>
</feature>
<keyword evidence="3" id="KW-1185">Reference proteome</keyword>
<protein>
    <recommendedName>
        <fullName evidence="4">Zinc knuckle CX2CX4HX4C domain-containing protein</fullName>
    </recommendedName>
</protein>
<feature type="compositionally biased region" description="Polar residues" evidence="1">
    <location>
        <begin position="179"/>
        <end position="211"/>
    </location>
</feature>
<feature type="region of interest" description="Disordered" evidence="1">
    <location>
        <begin position="364"/>
        <end position="398"/>
    </location>
</feature>
<dbReference type="EMBL" id="JADBGQ010000008">
    <property type="protein sequence ID" value="KAG5385089.1"/>
    <property type="molecule type" value="Genomic_DNA"/>
</dbReference>
<gene>
    <name evidence="2" type="primary">A09g513450.1_BraROA</name>
    <name evidence="2" type="ORF">IGI04_036559</name>
</gene>
<feature type="compositionally biased region" description="Low complexity" evidence="1">
    <location>
        <begin position="222"/>
        <end position="234"/>
    </location>
</feature>
<sequence length="398" mass="44897">MEGTVPISTSDKMYQRFEEGKIYQIRHFNLLPNNHDVPKGRIRVLLNGLLPLETRLEISLPSGESKEVELEYEGLEKHYFLCTSLCHDKDDCPTSLNSSHSSIPVGINQARTLDRLAERRRADPRRDRTERLYHPSRIGALHQVPAQQQRYRHSQPTLERGNRNERRNEDRYDRRRPQHSSQSFRSESPRIKQSSHTTSQHIPLSQVSHTPSPRPLREPMRSQSAAGSGDIIASSERRPALERLAPATTQGSPKDRPSALERLSPAGSFNGSHDRRSALARLSLPSDRDPLPLYEDGGTNSGLPTCNETRYLNEPLLDVPFSKDTEVLDPLTSPIRSLSEDRRHVSLRLGPAPVKRSRRIAAAKISGKRKASSQPIPKVTIKISPPQGAPAKRRRVTK</sequence>
<evidence type="ECO:0008006" key="4">
    <source>
        <dbReference type="Google" id="ProtNLM"/>
    </source>
</evidence>
<evidence type="ECO:0000313" key="3">
    <source>
        <dbReference type="Proteomes" id="UP000823674"/>
    </source>
</evidence>
<accession>A0ABQ7LEX1</accession>
<name>A0ABQ7LEX1_BRACM</name>
<feature type="compositionally biased region" description="Basic and acidic residues" evidence="1">
    <location>
        <begin position="112"/>
        <end position="133"/>
    </location>
</feature>
<comment type="caution">
    <text evidence="2">The sequence shown here is derived from an EMBL/GenBank/DDBJ whole genome shotgun (WGS) entry which is preliminary data.</text>
</comment>
<feature type="compositionally biased region" description="Basic and acidic residues" evidence="1">
    <location>
        <begin position="160"/>
        <end position="175"/>
    </location>
</feature>